<name>A0A1G7Y6Z6_9ACTN</name>
<gene>
    <name evidence="2" type="ORF">SAMN05421505_109125</name>
</gene>
<keyword evidence="3" id="KW-1185">Reference proteome</keyword>
<dbReference type="AlphaFoldDB" id="A0A1G7Y6Z6"/>
<evidence type="ECO:0000313" key="2">
    <source>
        <dbReference type="EMBL" id="SDG92218.1"/>
    </source>
</evidence>
<proteinExistence type="predicted"/>
<evidence type="ECO:0000313" key="3">
    <source>
        <dbReference type="Proteomes" id="UP000198923"/>
    </source>
</evidence>
<feature type="region of interest" description="Disordered" evidence="1">
    <location>
        <begin position="1"/>
        <end position="69"/>
    </location>
</feature>
<dbReference type="EMBL" id="FNCN01000009">
    <property type="protein sequence ID" value="SDG92218.1"/>
    <property type="molecule type" value="Genomic_DNA"/>
</dbReference>
<dbReference type="Proteomes" id="UP000198923">
    <property type="component" value="Unassembled WGS sequence"/>
</dbReference>
<protein>
    <submittedName>
        <fullName evidence="2">Uncharacterized protein</fullName>
    </submittedName>
</protein>
<sequence length="232" mass="26169">MRAAGRRVRHQQVGPRRASGGWAAHAPDGPLGPGARRTSGRLRLTRPTLGPGGRRWRSGGRRRRGLRGRRRRGLRGWAFPRRGFPRRDPPLGGLARRVRLARRSRGHQLVRAACDPSRLPRLGLGLLVPVSFLHRFGRSAGVGPCGVRRIVRPASWAWRLRQGVLQWGRTVLGERCGERGHPPRGGERDASGASARRRSWGRVLERRRLLRSPFRGVRRLRSSFRRGCARAR</sequence>
<evidence type="ECO:0000256" key="1">
    <source>
        <dbReference type="SAM" id="MobiDB-lite"/>
    </source>
</evidence>
<feature type="compositionally biased region" description="Basic residues" evidence="1">
    <location>
        <begin position="54"/>
        <end position="69"/>
    </location>
</feature>
<organism evidence="2 3">
    <name type="scientific">Sinosporangium album</name>
    <dbReference type="NCBI Taxonomy" id="504805"/>
    <lineage>
        <taxon>Bacteria</taxon>
        <taxon>Bacillati</taxon>
        <taxon>Actinomycetota</taxon>
        <taxon>Actinomycetes</taxon>
        <taxon>Streptosporangiales</taxon>
        <taxon>Streptosporangiaceae</taxon>
        <taxon>Sinosporangium</taxon>
    </lineage>
</organism>
<reference evidence="2 3" key="1">
    <citation type="submission" date="2016-10" db="EMBL/GenBank/DDBJ databases">
        <authorList>
            <person name="de Groot N.N."/>
        </authorList>
    </citation>
    <scope>NUCLEOTIDE SEQUENCE [LARGE SCALE GENOMIC DNA]</scope>
    <source>
        <strain evidence="2 3">CPCC 201354</strain>
    </source>
</reference>
<feature type="compositionally biased region" description="Basic residues" evidence="1">
    <location>
        <begin position="1"/>
        <end position="10"/>
    </location>
</feature>
<accession>A0A1G7Y6Z6</accession>